<dbReference type="CDD" id="cd03028">
    <property type="entry name" value="GRX_PICOT_like"/>
    <property type="match status" value="1"/>
</dbReference>
<evidence type="ECO:0000256" key="5">
    <source>
        <dbReference type="ARBA" id="ARBA00023284"/>
    </source>
</evidence>
<dbReference type="InterPro" id="IPR036249">
    <property type="entry name" value="Thioredoxin-like_sf"/>
</dbReference>
<evidence type="ECO:0000256" key="4">
    <source>
        <dbReference type="ARBA" id="ARBA00023014"/>
    </source>
</evidence>
<keyword evidence="4" id="KW-0411">Iron-sulfur</keyword>
<dbReference type="PATRIC" id="fig|862908.3.peg.2177"/>
<keyword evidence="1" id="KW-0001">2Fe-2S</keyword>
<keyword evidence="5" id="KW-0676">Redox-active center</keyword>
<dbReference type="eggNOG" id="COG0278">
    <property type="taxonomic scope" value="Bacteria"/>
</dbReference>
<gene>
    <name evidence="8" type="ordered locus">BMS_2288</name>
</gene>
<dbReference type="AlphaFoldDB" id="E1X4B6"/>
<dbReference type="PANTHER" id="PTHR10293">
    <property type="entry name" value="GLUTAREDOXIN FAMILY MEMBER"/>
    <property type="match status" value="1"/>
</dbReference>
<evidence type="ECO:0000256" key="3">
    <source>
        <dbReference type="ARBA" id="ARBA00023004"/>
    </source>
</evidence>
<dbReference type="InterPro" id="IPR002109">
    <property type="entry name" value="Glutaredoxin"/>
</dbReference>
<dbReference type="GO" id="GO:0051537">
    <property type="term" value="F:2 iron, 2 sulfur cluster binding"/>
    <property type="evidence" value="ECO:0007669"/>
    <property type="project" value="UniProtKB-KW"/>
</dbReference>
<dbReference type="Gene3D" id="3.40.30.10">
    <property type="entry name" value="Glutaredoxin"/>
    <property type="match status" value="1"/>
</dbReference>
<dbReference type="GO" id="GO:0046872">
    <property type="term" value="F:metal ion binding"/>
    <property type="evidence" value="ECO:0007669"/>
    <property type="project" value="UniProtKB-KW"/>
</dbReference>
<dbReference type="InterPro" id="IPR033658">
    <property type="entry name" value="GRX_PICOT-like"/>
</dbReference>
<feature type="region of interest" description="Disordered" evidence="6">
    <location>
        <begin position="1"/>
        <end position="29"/>
    </location>
</feature>
<reference evidence="9" key="1">
    <citation type="journal article" date="2013" name="ISME J.">
        <title>A small predatory core genome in the divergent marine Bacteriovorax marinus SJ and the terrestrial Bdellovibrio bacteriovorus.</title>
        <authorList>
            <person name="Crossman L.C."/>
            <person name="Chen H."/>
            <person name="Cerdeno-Tarraga A.M."/>
            <person name="Brooks K."/>
            <person name="Quail M.A."/>
            <person name="Pineiro S.A."/>
            <person name="Hobley L."/>
            <person name="Sockett R.E."/>
            <person name="Bentley S.D."/>
            <person name="Parkhill J."/>
            <person name="Williams H.N."/>
            <person name="Stine O.C."/>
        </authorList>
    </citation>
    <scope>NUCLEOTIDE SEQUENCE [LARGE SCALE GENOMIC DNA]</scope>
    <source>
        <strain evidence="9">ATCC BAA-682 / DSM 15412 / SJ</strain>
    </source>
</reference>
<dbReference type="PROSITE" id="PS51354">
    <property type="entry name" value="GLUTAREDOXIN_2"/>
    <property type="match status" value="1"/>
</dbReference>
<evidence type="ECO:0000256" key="1">
    <source>
        <dbReference type="ARBA" id="ARBA00022714"/>
    </source>
</evidence>
<feature type="domain" description="Glutaredoxin" evidence="7">
    <location>
        <begin position="45"/>
        <end position="109"/>
    </location>
</feature>
<name>E1X4B6_HALMS</name>
<organism evidence="8 9">
    <name type="scientific">Halobacteriovorax marinus (strain ATCC BAA-682 / DSM 15412 / SJ)</name>
    <name type="common">Bacteriovorax marinus</name>
    <dbReference type="NCBI Taxonomy" id="862908"/>
    <lineage>
        <taxon>Bacteria</taxon>
        <taxon>Pseudomonadati</taxon>
        <taxon>Bdellovibrionota</taxon>
        <taxon>Bacteriovoracia</taxon>
        <taxon>Bacteriovoracales</taxon>
        <taxon>Halobacteriovoraceae</taxon>
        <taxon>Halobacteriovorax</taxon>
    </lineage>
</organism>
<dbReference type="Proteomes" id="UP000008963">
    <property type="component" value="Chromosome"/>
</dbReference>
<keyword evidence="2" id="KW-0479">Metal-binding</keyword>
<evidence type="ECO:0000313" key="9">
    <source>
        <dbReference type="Proteomes" id="UP000008963"/>
    </source>
</evidence>
<dbReference type="RefSeq" id="WP_014244865.1">
    <property type="nucleotide sequence ID" value="NC_016620.1"/>
</dbReference>
<dbReference type="STRING" id="862908.BMS_2288"/>
<proteinExistence type="predicted"/>
<dbReference type="EMBL" id="FQ312005">
    <property type="protein sequence ID" value="CBW27088.1"/>
    <property type="molecule type" value="Genomic_DNA"/>
</dbReference>
<dbReference type="KEGG" id="bmx:BMS_2288"/>
<dbReference type="FunFam" id="3.40.30.10:FF:000012">
    <property type="entry name" value="Monothiol glutaredoxin"/>
    <property type="match status" value="1"/>
</dbReference>
<evidence type="ECO:0000313" key="8">
    <source>
        <dbReference type="EMBL" id="CBW27088.1"/>
    </source>
</evidence>
<dbReference type="SUPFAM" id="SSF52833">
    <property type="entry name" value="Thioredoxin-like"/>
    <property type="match status" value="1"/>
</dbReference>
<keyword evidence="9" id="KW-1185">Reference proteome</keyword>
<sequence>MSNDNPFNILGSDKVPQEGATAVSEENKSNDLNERIKALIGSSDIFLFMKGNAAMPQCGFSANTIAILDALNVKYNTFDILSDMDIRQGVKEFSNWPTYPQLYFKGQLVGGNDIITEMYHSGDLAQVLGA</sequence>
<accession>E1X4B6</accession>
<keyword evidence="3" id="KW-0408">Iron</keyword>
<dbReference type="NCBIfam" id="TIGR00365">
    <property type="entry name" value="Grx4 family monothiol glutaredoxin"/>
    <property type="match status" value="1"/>
</dbReference>
<dbReference type="InterPro" id="IPR004480">
    <property type="entry name" value="Monothiol_GRX-rel"/>
</dbReference>
<evidence type="ECO:0000256" key="6">
    <source>
        <dbReference type="SAM" id="MobiDB-lite"/>
    </source>
</evidence>
<dbReference type="Pfam" id="PF00462">
    <property type="entry name" value="Glutaredoxin"/>
    <property type="match status" value="1"/>
</dbReference>
<protein>
    <recommendedName>
        <fullName evidence="7">Glutaredoxin domain-containing protein</fullName>
    </recommendedName>
</protein>
<dbReference type="OrthoDB" id="5294912at2"/>
<dbReference type="HOGENOM" id="CLU_026126_2_1_7"/>
<evidence type="ECO:0000259" key="7">
    <source>
        <dbReference type="Pfam" id="PF00462"/>
    </source>
</evidence>
<dbReference type="PANTHER" id="PTHR10293:SF16">
    <property type="entry name" value="GLUTAREDOXIN-RELATED PROTEIN 5, MITOCHONDRIAL"/>
    <property type="match status" value="1"/>
</dbReference>
<evidence type="ECO:0000256" key="2">
    <source>
        <dbReference type="ARBA" id="ARBA00022723"/>
    </source>
</evidence>